<feature type="transmembrane region" description="Helical" evidence="1">
    <location>
        <begin position="28"/>
        <end position="52"/>
    </location>
</feature>
<name>A0A6J6QLT0_9ZZZZ</name>
<dbReference type="EMBL" id="CAEZXR010000180">
    <property type="protein sequence ID" value="CAB4712751.1"/>
    <property type="molecule type" value="Genomic_DNA"/>
</dbReference>
<proteinExistence type="predicted"/>
<sequence>MSTTTTEPDPVQDLFASSSVTVHVVRGLIGLVLVVAAFALAAQTAWALLLAVPGVIAWRGCPTCWTLGLIATISRGRISAACDLPR</sequence>
<keyword evidence="1" id="KW-0472">Membrane</keyword>
<organism evidence="2">
    <name type="scientific">freshwater metagenome</name>
    <dbReference type="NCBI Taxonomy" id="449393"/>
    <lineage>
        <taxon>unclassified sequences</taxon>
        <taxon>metagenomes</taxon>
        <taxon>ecological metagenomes</taxon>
    </lineage>
</organism>
<reference evidence="2" key="1">
    <citation type="submission" date="2020-05" db="EMBL/GenBank/DDBJ databases">
        <authorList>
            <person name="Chiriac C."/>
            <person name="Salcher M."/>
            <person name="Ghai R."/>
            <person name="Kavagutti S V."/>
        </authorList>
    </citation>
    <scope>NUCLEOTIDE SEQUENCE</scope>
</reference>
<evidence type="ECO:0000256" key="1">
    <source>
        <dbReference type="SAM" id="Phobius"/>
    </source>
</evidence>
<keyword evidence="1" id="KW-0812">Transmembrane</keyword>
<accession>A0A6J6QLT0</accession>
<dbReference type="AlphaFoldDB" id="A0A6J6QLT0"/>
<evidence type="ECO:0000313" key="2">
    <source>
        <dbReference type="EMBL" id="CAB4712751.1"/>
    </source>
</evidence>
<protein>
    <submittedName>
        <fullName evidence="2">Unannotated protein</fullName>
    </submittedName>
</protein>
<gene>
    <name evidence="2" type="ORF">UFOPK2579_01541</name>
</gene>
<keyword evidence="1" id="KW-1133">Transmembrane helix</keyword>